<dbReference type="AlphaFoldDB" id="A0A060QL55"/>
<reference evidence="2 3" key="1">
    <citation type="journal article" date="2014" name="Genome Biol. Evol.">
        <title>Acetic acid bacteria genomes reveal functional traits for adaptation to life in insect guts.</title>
        <authorList>
            <person name="Chouaia B."/>
            <person name="Gaiarsa S."/>
            <person name="Crotti E."/>
            <person name="Comandatore F."/>
            <person name="Degli Esposti M."/>
            <person name="Ricci I."/>
            <person name="Alma A."/>
            <person name="Favia G."/>
            <person name="Bandi C."/>
            <person name="Daffonchio D."/>
        </authorList>
    </citation>
    <scope>NUCLEOTIDE SEQUENCE [LARGE SCALE GENOMIC DNA]</scope>
    <source>
        <strain evidence="2 3">SF2.1</strain>
    </source>
</reference>
<dbReference type="Proteomes" id="UP000027583">
    <property type="component" value="Unassembled WGS sequence"/>
</dbReference>
<organism evidence="2 3">
    <name type="scientific">Asaia bogorensis</name>
    <dbReference type="NCBI Taxonomy" id="91915"/>
    <lineage>
        <taxon>Bacteria</taxon>
        <taxon>Pseudomonadati</taxon>
        <taxon>Pseudomonadota</taxon>
        <taxon>Alphaproteobacteria</taxon>
        <taxon>Acetobacterales</taxon>
        <taxon>Acetobacteraceae</taxon>
        <taxon>Asaia</taxon>
    </lineage>
</organism>
<evidence type="ECO:0000256" key="1">
    <source>
        <dbReference type="SAM" id="MobiDB-lite"/>
    </source>
</evidence>
<dbReference type="EMBL" id="CBLX010000017">
    <property type="protein sequence ID" value="CDG40476.1"/>
    <property type="molecule type" value="Genomic_DNA"/>
</dbReference>
<gene>
    <name evidence="2" type="ORF">ASAP_2431</name>
</gene>
<sequence length="48" mass="5355">MSRSAIVECCPCLLDRHIIEPALMARGTSDTGAKRKNAPQRLRGVFRE</sequence>
<protein>
    <submittedName>
        <fullName evidence="2">Uncharacterized protein</fullName>
    </submittedName>
</protein>
<evidence type="ECO:0000313" key="3">
    <source>
        <dbReference type="Proteomes" id="UP000027583"/>
    </source>
</evidence>
<proteinExistence type="predicted"/>
<evidence type="ECO:0000313" key="2">
    <source>
        <dbReference type="EMBL" id="CDG40476.1"/>
    </source>
</evidence>
<accession>A0A060QL55</accession>
<name>A0A060QL55_9PROT</name>
<comment type="caution">
    <text evidence="2">The sequence shown here is derived from an EMBL/GenBank/DDBJ whole genome shotgun (WGS) entry which is preliminary data.</text>
</comment>
<feature type="region of interest" description="Disordered" evidence="1">
    <location>
        <begin position="25"/>
        <end position="48"/>
    </location>
</feature>
<reference evidence="2 3" key="2">
    <citation type="journal article" date="2014" name="PLoS ONE">
        <title>Evolution of mitochondria reconstructed from the energy metabolism of living bacteria.</title>
        <authorList>
            <person name="Degli Esposti M."/>
            <person name="Chouaia B."/>
            <person name="Comandatore F."/>
            <person name="Crotti E."/>
            <person name="Sassera D."/>
            <person name="Lievens P.M."/>
            <person name="Daffonchio D."/>
            <person name="Bandi C."/>
        </authorList>
    </citation>
    <scope>NUCLEOTIDE SEQUENCE [LARGE SCALE GENOMIC DNA]</scope>
    <source>
        <strain evidence="2 3">SF2.1</strain>
    </source>
</reference>